<name>A0A428N6J2_9BACI</name>
<reference evidence="2 3" key="1">
    <citation type="submission" date="2018-10" db="EMBL/GenBank/DDBJ databases">
        <title>Draft genome sequence of Bacillus salarius IM0101, isolated from a hypersaline soil in Inner Mongolia, China.</title>
        <authorList>
            <person name="Yamprayoonswat W."/>
            <person name="Boonvisut S."/>
            <person name="Jumpathong W."/>
            <person name="Sittihan S."/>
            <person name="Ruangsuj P."/>
            <person name="Wanthongcharoen S."/>
            <person name="Thongpramul N."/>
            <person name="Pimmason S."/>
            <person name="Yu B."/>
            <person name="Yasawong M."/>
        </authorList>
    </citation>
    <scope>NUCLEOTIDE SEQUENCE [LARGE SCALE GENOMIC DNA]</scope>
    <source>
        <strain evidence="2 3">IM0101</strain>
    </source>
</reference>
<feature type="domain" description="DUF4097" evidence="1">
    <location>
        <begin position="48"/>
        <end position="285"/>
    </location>
</feature>
<dbReference type="Proteomes" id="UP000275076">
    <property type="component" value="Unassembled WGS sequence"/>
</dbReference>
<gene>
    <name evidence="2" type="ORF">D7Z54_05865</name>
</gene>
<organism evidence="2 3">
    <name type="scientific">Salibacterium salarium</name>
    <dbReference type="NCBI Taxonomy" id="284579"/>
    <lineage>
        <taxon>Bacteria</taxon>
        <taxon>Bacillati</taxon>
        <taxon>Bacillota</taxon>
        <taxon>Bacilli</taxon>
        <taxon>Bacillales</taxon>
        <taxon>Bacillaceae</taxon>
    </lineage>
</organism>
<evidence type="ECO:0000313" key="2">
    <source>
        <dbReference type="EMBL" id="RSL34095.1"/>
    </source>
</evidence>
<evidence type="ECO:0000259" key="1">
    <source>
        <dbReference type="Pfam" id="PF13349"/>
    </source>
</evidence>
<keyword evidence="3" id="KW-1185">Reference proteome</keyword>
<dbReference type="OrthoDB" id="2940757at2"/>
<dbReference type="EMBL" id="RBVX01000004">
    <property type="protein sequence ID" value="RSL34095.1"/>
    <property type="molecule type" value="Genomic_DNA"/>
</dbReference>
<proteinExistence type="predicted"/>
<dbReference type="AlphaFoldDB" id="A0A428N6J2"/>
<protein>
    <recommendedName>
        <fullName evidence="1">DUF4097 domain-containing protein</fullName>
    </recommendedName>
</protein>
<comment type="caution">
    <text evidence="2">The sequence shown here is derived from an EMBL/GenBank/DDBJ whole genome shotgun (WGS) entry which is preliminary data.</text>
</comment>
<evidence type="ECO:0000313" key="3">
    <source>
        <dbReference type="Proteomes" id="UP000275076"/>
    </source>
</evidence>
<sequence length="285" mass="30694">MMKKLAGLFLVMMGIFVLAVSAGLNVLGWINPIESKAQQQSIAYEEAETIEFDVKSQDITIIRHDKDTVDIQSNGQDNIDVSTTNDNVVIRQDNTSWLSLLFFETSSEWEVKIPASFSGELKANGGSSDINVDNGNETIRSLQIIVASGDVDIRHMAVDDLELSAKSGDFSITDVSSNQSSVETISGDMEIDQFKGPLTATLTSGGIDASFEKFEESTIEVTSGDVDVSVGEADIRLDCSVVSGDISNELTLDSVEQTQRHLSGVKGSGSDDLIIETVSGDINIR</sequence>
<accession>A0A428N6J2</accession>
<dbReference type="InterPro" id="IPR025164">
    <property type="entry name" value="Toastrack_DUF4097"/>
</dbReference>
<dbReference type="Pfam" id="PF13349">
    <property type="entry name" value="DUF4097"/>
    <property type="match status" value="1"/>
</dbReference>